<dbReference type="RefSeq" id="WP_244759780.1">
    <property type="nucleotide sequence ID" value="NZ_JALJCJ010000001.1"/>
</dbReference>
<gene>
    <name evidence="1" type="ORF">GB928_021915</name>
</gene>
<keyword evidence="2" id="KW-1185">Reference proteome</keyword>
<evidence type="ECO:0000313" key="1">
    <source>
        <dbReference type="EMBL" id="MDO6123860.1"/>
    </source>
</evidence>
<reference evidence="1" key="1">
    <citation type="submission" date="2022-04" db="EMBL/GenBank/DDBJ databases">
        <title>Shinella lacus sp. nov., a novel member of the genus Shinella from water.</title>
        <authorList>
            <person name="Deng Y."/>
        </authorList>
    </citation>
    <scope>NUCLEOTIDE SEQUENCE</scope>
    <source>
        <strain evidence="1">JCM 31239</strain>
    </source>
</reference>
<evidence type="ECO:0000313" key="2">
    <source>
        <dbReference type="Proteomes" id="UP001177080"/>
    </source>
</evidence>
<dbReference type="EMBL" id="WHSC02000009">
    <property type="protein sequence ID" value="MDO6123860.1"/>
    <property type="molecule type" value="Genomic_DNA"/>
</dbReference>
<comment type="caution">
    <text evidence="1">The sequence shown here is derived from an EMBL/GenBank/DDBJ whole genome shotgun (WGS) entry which is preliminary data.</text>
</comment>
<protein>
    <submittedName>
        <fullName evidence="1">Uncharacterized protein</fullName>
    </submittedName>
</protein>
<organism evidence="1 2">
    <name type="scientific">Shinella curvata</name>
    <dbReference type="NCBI Taxonomy" id="1817964"/>
    <lineage>
        <taxon>Bacteria</taxon>
        <taxon>Pseudomonadati</taxon>
        <taxon>Pseudomonadota</taxon>
        <taxon>Alphaproteobacteria</taxon>
        <taxon>Hyphomicrobiales</taxon>
        <taxon>Rhizobiaceae</taxon>
        <taxon>Shinella</taxon>
    </lineage>
</organism>
<sequence length="201" mass="23126">MIDFNQYVAKRLLAGCTSIALDELAGGQTVHSTDMKRLLGSSYAAYDEEAKTDLSISASKAAIEWNDKRDDLMRRIGFAINRKQLSAETRRQFVNEAERLVESYRERIEGTPDEAAFIVYEADIHAPANEAYQAAREVIEEFPLPRLKKTGEFGEDSYRRVIQRRYLQDLFGELEGPPEEEPKGETRSFLLDRLKRQDDLW</sequence>
<name>A0ABT8XKZ7_9HYPH</name>
<dbReference type="Proteomes" id="UP001177080">
    <property type="component" value="Unassembled WGS sequence"/>
</dbReference>
<proteinExistence type="predicted"/>
<accession>A0ABT8XKZ7</accession>